<evidence type="ECO:0000256" key="7">
    <source>
        <dbReference type="ARBA" id="ARBA00022989"/>
    </source>
</evidence>
<dbReference type="SMART" id="SM00369">
    <property type="entry name" value="LRR_TYP"/>
    <property type="match status" value="5"/>
</dbReference>
<dbReference type="SUPFAM" id="SSF52058">
    <property type="entry name" value="L domain-like"/>
    <property type="match status" value="2"/>
</dbReference>
<dbReference type="GO" id="GO:0033612">
    <property type="term" value="F:receptor serine/threonine kinase binding"/>
    <property type="evidence" value="ECO:0007669"/>
    <property type="project" value="TreeGrafter"/>
</dbReference>
<dbReference type="SMART" id="SM00220">
    <property type="entry name" value="S_TKc"/>
    <property type="match status" value="1"/>
</dbReference>
<feature type="region of interest" description="Disordered" evidence="10">
    <location>
        <begin position="1017"/>
        <end position="1042"/>
    </location>
</feature>
<evidence type="ECO:0000256" key="1">
    <source>
        <dbReference type="ARBA" id="ARBA00004479"/>
    </source>
</evidence>
<dbReference type="InterPro" id="IPR008271">
    <property type="entry name" value="Ser/Thr_kinase_AS"/>
</dbReference>
<keyword evidence="9" id="KW-0325">Glycoprotein</keyword>
<dbReference type="FunFam" id="3.80.10.10:FF:000077">
    <property type="entry name" value="LRR receptor-like serine/threonine-protein kinase ERL1"/>
    <property type="match status" value="1"/>
</dbReference>
<dbReference type="Pfam" id="PF00560">
    <property type="entry name" value="LRR_1"/>
    <property type="match status" value="6"/>
</dbReference>
<dbReference type="InterPro" id="IPR013210">
    <property type="entry name" value="LRR_N_plant-typ"/>
</dbReference>
<dbReference type="FunFam" id="3.30.200.20:FF:000512">
    <property type="entry name" value="Receptor-like protein kinase HSL1"/>
    <property type="match status" value="1"/>
</dbReference>
<protein>
    <submittedName>
        <fullName evidence="14">Receptor-like protein kinase HSL1</fullName>
    </submittedName>
</protein>
<evidence type="ECO:0000256" key="11">
    <source>
        <dbReference type="SAM" id="Phobius"/>
    </source>
</evidence>
<dbReference type="PROSITE" id="PS51450">
    <property type="entry name" value="LRR"/>
    <property type="match status" value="1"/>
</dbReference>
<dbReference type="InterPro" id="IPR000719">
    <property type="entry name" value="Prot_kinase_dom"/>
</dbReference>
<dbReference type="PANTHER" id="PTHR48056">
    <property type="entry name" value="LRR RECEPTOR-LIKE SERINE/THREONINE-PROTEIN KINASE-RELATED"/>
    <property type="match status" value="1"/>
</dbReference>
<keyword evidence="4 11" id="KW-0812">Transmembrane</keyword>
<keyword evidence="14" id="KW-0675">Receptor</keyword>
<dbReference type="InterPro" id="IPR001611">
    <property type="entry name" value="Leu-rich_rpt"/>
</dbReference>
<dbReference type="InterPro" id="IPR003591">
    <property type="entry name" value="Leu-rich_rpt_typical-subtyp"/>
</dbReference>
<dbReference type="Proteomes" id="UP000283530">
    <property type="component" value="Unassembled WGS sequence"/>
</dbReference>
<evidence type="ECO:0000256" key="10">
    <source>
        <dbReference type="SAM" id="MobiDB-lite"/>
    </source>
</evidence>
<dbReference type="Pfam" id="PF13855">
    <property type="entry name" value="LRR_8"/>
    <property type="match status" value="1"/>
</dbReference>
<evidence type="ECO:0000259" key="13">
    <source>
        <dbReference type="PROSITE" id="PS50011"/>
    </source>
</evidence>
<accession>A0A3S3MGX8</accession>
<evidence type="ECO:0000256" key="6">
    <source>
        <dbReference type="ARBA" id="ARBA00022737"/>
    </source>
</evidence>
<feature type="domain" description="Protein kinase" evidence="13">
    <location>
        <begin position="695"/>
        <end position="992"/>
    </location>
</feature>
<dbReference type="EMBL" id="QPKB01000001">
    <property type="protein sequence ID" value="RWR73532.1"/>
    <property type="molecule type" value="Genomic_DNA"/>
</dbReference>
<dbReference type="PANTHER" id="PTHR48056:SF29">
    <property type="entry name" value="RECEPTOR-LIKE PROTEIN KINASE HSL1"/>
    <property type="match status" value="1"/>
</dbReference>
<evidence type="ECO:0000256" key="3">
    <source>
        <dbReference type="ARBA" id="ARBA00022614"/>
    </source>
</evidence>
<organism evidence="14 15">
    <name type="scientific">Cinnamomum micranthum f. kanehirae</name>
    <dbReference type="NCBI Taxonomy" id="337451"/>
    <lineage>
        <taxon>Eukaryota</taxon>
        <taxon>Viridiplantae</taxon>
        <taxon>Streptophyta</taxon>
        <taxon>Embryophyta</taxon>
        <taxon>Tracheophyta</taxon>
        <taxon>Spermatophyta</taxon>
        <taxon>Magnoliopsida</taxon>
        <taxon>Magnoliidae</taxon>
        <taxon>Laurales</taxon>
        <taxon>Lauraceae</taxon>
        <taxon>Cinnamomum</taxon>
    </lineage>
</organism>
<evidence type="ECO:0000256" key="4">
    <source>
        <dbReference type="ARBA" id="ARBA00022692"/>
    </source>
</evidence>
<dbReference type="GO" id="GO:0016020">
    <property type="term" value="C:membrane"/>
    <property type="evidence" value="ECO:0007669"/>
    <property type="project" value="UniProtKB-SubCell"/>
</dbReference>
<keyword evidence="14" id="KW-0808">Transferase</keyword>
<dbReference type="Pfam" id="PF23598">
    <property type="entry name" value="LRR_14"/>
    <property type="match status" value="1"/>
</dbReference>
<feature type="chain" id="PRO_5018607159" evidence="12">
    <location>
        <begin position="20"/>
        <end position="1042"/>
    </location>
</feature>
<dbReference type="AlphaFoldDB" id="A0A3S3MGX8"/>
<dbReference type="PROSITE" id="PS50011">
    <property type="entry name" value="PROTEIN_KINASE_DOM"/>
    <property type="match status" value="1"/>
</dbReference>
<reference evidence="14 15" key="1">
    <citation type="journal article" date="2019" name="Nat. Plants">
        <title>Stout camphor tree genome fills gaps in understanding of flowering plant genome evolution.</title>
        <authorList>
            <person name="Chaw S.M."/>
            <person name="Liu Y.C."/>
            <person name="Wu Y.W."/>
            <person name="Wang H.Y."/>
            <person name="Lin C.I."/>
            <person name="Wu C.S."/>
            <person name="Ke H.M."/>
            <person name="Chang L.Y."/>
            <person name="Hsu C.Y."/>
            <person name="Yang H.T."/>
            <person name="Sudianto E."/>
            <person name="Hsu M.H."/>
            <person name="Wu K.P."/>
            <person name="Wang L.N."/>
            <person name="Leebens-Mack J.H."/>
            <person name="Tsai I.J."/>
        </authorList>
    </citation>
    <scope>NUCLEOTIDE SEQUENCE [LARGE SCALE GENOMIC DNA]</scope>
    <source>
        <strain evidence="15">cv. Chaw 1501</strain>
        <tissue evidence="14">Young leaves</tissue>
    </source>
</reference>
<evidence type="ECO:0000256" key="5">
    <source>
        <dbReference type="ARBA" id="ARBA00022729"/>
    </source>
</evidence>
<evidence type="ECO:0000256" key="9">
    <source>
        <dbReference type="ARBA" id="ARBA00023180"/>
    </source>
</evidence>
<dbReference type="SMART" id="SM00365">
    <property type="entry name" value="LRR_SD22"/>
    <property type="match status" value="5"/>
</dbReference>
<keyword evidence="3" id="KW-0433">Leucine-rich repeat</keyword>
<evidence type="ECO:0000313" key="14">
    <source>
        <dbReference type="EMBL" id="RWR73532.1"/>
    </source>
</evidence>
<evidence type="ECO:0000256" key="12">
    <source>
        <dbReference type="SAM" id="SignalP"/>
    </source>
</evidence>
<dbReference type="FunFam" id="3.80.10.10:FF:000041">
    <property type="entry name" value="LRR receptor-like serine/threonine-protein kinase ERECTA"/>
    <property type="match status" value="1"/>
</dbReference>
<keyword evidence="14" id="KW-0418">Kinase</keyword>
<comment type="subcellular location">
    <subcellularLocation>
        <location evidence="1">Membrane</location>
        <topology evidence="1">Single-pass type I membrane protein</topology>
    </subcellularLocation>
</comment>
<dbReference type="InterPro" id="IPR050647">
    <property type="entry name" value="Plant_LRR-RLKs"/>
</dbReference>
<feature type="transmembrane region" description="Helical" evidence="11">
    <location>
        <begin position="638"/>
        <end position="661"/>
    </location>
</feature>
<keyword evidence="15" id="KW-1185">Reference proteome</keyword>
<dbReference type="Gene3D" id="3.80.10.10">
    <property type="entry name" value="Ribonuclease Inhibitor"/>
    <property type="match status" value="4"/>
</dbReference>
<sequence length="1042" mass="114233">MAKLHSILLLLLLSFPLHAKPQTTTPAAAEDEAELQILLKIKQELGSPPSLLSWNSTTGNHCSNWPGIDCMGSSVTGIVLPSMDITGNISSVICDLKNLTEINLYNNSIPGNFPTSLLNCSNLQILNLSQNYFVGQIPAEIDRISSLRSLDLSGNNFSGDIPAAIGRLQALETLYLHQNLFNGTLPPQIGDLSSLEDLRLAYLHQLQPARIPAEIGRLQKLKHLWMETSNLIGEIPHSFENLTNLEYLDLSENNLSGEIPSGLFLLKKLKFLYLYKNQLSGEIPKSIEALDLREIDLSINHLNGSIPDDFGRLENLTCLIMYANRLSGGIPASIGRIPALIEIRLFNNSLSGELPPDLGFYSKFEKLEVSDNQLSGELPENLCRGGVFYGLVVFSNNLTGKLPESLGNCPTLLGVHLYNNSFFGQVPAGLWSAADLEVLKIGQNSFSGQLPQKLSQNLSILDINDNRFSGGIPSRISESKSLQTFTASNNLFSGEIPSDLTKLSELTSLYLDGNLISGEIPSEIGTWQSLSVLNLSRNNLSGRIPPQMGSLNVLNSLDLSENKLSGPIPPELGSLKLSFLNLSSNRLTGPIPDSFDNPAYGSSFGDNLGLCASKDVTNLPSCTVESESRDASKLSDRFIVVISVIAAFIFLAALAFALFVIRDCRRNSHEQDRNTWKLTSFSRLDFTESNVVRGLTESNQIGSGGAGKVYRIATGNRTGEVVAVKKIWNCTGTDKKLEKEFQAEIYILGRIRHSNIVKLLCCISSEDSKLLVYEYMENGSLDRWIHGKARGGADSDSGSARIGRLDWPTRFQIAIGAAQGLCYMHHSCSPPIIHRDVKSSNILLDSEFKARIADFGLARMLAKHGIPEPMSVVAGSFGYIAPEYAYTTKVNEKCDVYSFGVVLLELVTGRRANDGDGHNSLAEWAWYRLQDGQPNSISDAVDEEIRDPTHLKEMGMVLKLGLMCTSTSPMSRPTMKQVVEILFRCGSQHHHINEWSKKGSSLEYLYDAAPLLHTASSHFDNRSPRSSNDDGDDDCNGLACNV</sequence>
<dbReference type="OrthoDB" id="676979at2759"/>
<dbReference type="Gene3D" id="3.30.200.20">
    <property type="entry name" value="Phosphorylase Kinase, domain 1"/>
    <property type="match status" value="1"/>
</dbReference>
<feature type="signal peptide" evidence="12">
    <location>
        <begin position="1"/>
        <end position="19"/>
    </location>
</feature>
<keyword evidence="8 11" id="KW-0472">Membrane</keyword>
<evidence type="ECO:0000256" key="2">
    <source>
        <dbReference type="ARBA" id="ARBA00008684"/>
    </source>
</evidence>
<dbReference type="InterPro" id="IPR055414">
    <property type="entry name" value="LRR_R13L4/SHOC2-like"/>
</dbReference>
<dbReference type="FunFam" id="3.80.10.10:FF:000221">
    <property type="entry name" value="Leucine-rich repeat receptor-like protein kinase PXL1"/>
    <property type="match status" value="1"/>
</dbReference>
<evidence type="ECO:0000256" key="8">
    <source>
        <dbReference type="ARBA" id="ARBA00023136"/>
    </source>
</evidence>
<dbReference type="InterPro" id="IPR011009">
    <property type="entry name" value="Kinase-like_dom_sf"/>
</dbReference>
<dbReference type="GO" id="GO:0004672">
    <property type="term" value="F:protein kinase activity"/>
    <property type="evidence" value="ECO:0007669"/>
    <property type="project" value="InterPro"/>
</dbReference>
<gene>
    <name evidence="14" type="ORF">CKAN_00181800</name>
</gene>
<name>A0A3S3MGX8_9MAGN</name>
<comment type="similarity">
    <text evidence="2">Belongs to the protein kinase superfamily. Ser/Thr protein kinase family.</text>
</comment>
<evidence type="ECO:0000313" key="15">
    <source>
        <dbReference type="Proteomes" id="UP000283530"/>
    </source>
</evidence>
<dbReference type="GO" id="GO:0005524">
    <property type="term" value="F:ATP binding"/>
    <property type="evidence" value="ECO:0007669"/>
    <property type="project" value="InterPro"/>
</dbReference>
<dbReference type="FunFam" id="1.10.510.10:FF:000714">
    <property type="entry name" value="Kinase family with leucine-rich repeat domain-containing protein"/>
    <property type="match status" value="1"/>
</dbReference>
<dbReference type="FunFam" id="3.80.10.10:FF:000095">
    <property type="entry name" value="LRR receptor-like serine/threonine-protein kinase GSO1"/>
    <property type="match status" value="1"/>
</dbReference>
<dbReference type="SUPFAM" id="SSF56112">
    <property type="entry name" value="Protein kinase-like (PK-like)"/>
    <property type="match status" value="1"/>
</dbReference>
<dbReference type="PROSITE" id="PS00108">
    <property type="entry name" value="PROTEIN_KINASE_ST"/>
    <property type="match status" value="1"/>
</dbReference>
<keyword evidence="6" id="KW-0677">Repeat</keyword>
<comment type="caution">
    <text evidence="14">The sequence shown here is derived from an EMBL/GenBank/DDBJ whole genome shotgun (WGS) entry which is preliminary data.</text>
</comment>
<dbReference type="InterPro" id="IPR032675">
    <property type="entry name" value="LRR_dom_sf"/>
</dbReference>
<dbReference type="Pfam" id="PF00069">
    <property type="entry name" value="Pkinase"/>
    <property type="match status" value="1"/>
</dbReference>
<keyword evidence="7 11" id="KW-1133">Transmembrane helix</keyword>
<proteinExistence type="inferred from homology"/>
<dbReference type="Gene3D" id="1.10.510.10">
    <property type="entry name" value="Transferase(Phosphotransferase) domain 1"/>
    <property type="match status" value="1"/>
</dbReference>
<dbReference type="STRING" id="337451.A0A3S3MGX8"/>
<dbReference type="Pfam" id="PF08263">
    <property type="entry name" value="LRRNT_2"/>
    <property type="match status" value="1"/>
</dbReference>
<keyword evidence="5 12" id="KW-0732">Signal</keyword>
<dbReference type="PRINTS" id="PR00019">
    <property type="entry name" value="LEURICHRPT"/>
</dbReference>